<gene>
    <name evidence="3" type="ORF">KI387_027834</name>
</gene>
<evidence type="ECO:0000313" key="4">
    <source>
        <dbReference type="Proteomes" id="UP000824469"/>
    </source>
</evidence>
<dbReference type="CDD" id="cd20393">
    <property type="entry name" value="Tudor_SGF29_rpt1"/>
    <property type="match status" value="1"/>
</dbReference>
<keyword evidence="4" id="KW-1185">Reference proteome</keyword>
<dbReference type="Pfam" id="PF07039">
    <property type="entry name" value="SGF29_Tudor"/>
    <property type="match status" value="1"/>
</dbReference>
<sequence length="196" mass="22191">PEIAQKYGDKLWLKLRSLYEKAKELAECEVTVSIDLISQLDTIKSGQSVSQRRNHEVSQQKRKRVKADRDGSRLTLPVVSQQATLNLINVTAGVQVAARITPDNADKDQWIVVKVTRYDKDATKYEVFDEEPGDNEESSQRNYKLPPSCIIPFPKRTDPSSARYFPYGSQVLAVYPGTTALYKATVAISHRKKKTY</sequence>
<dbReference type="PANTHER" id="PTHR21539">
    <property type="entry name" value="SAGA-ASSOCIATED FACTOR 29"/>
    <property type="match status" value="1"/>
</dbReference>
<accession>A0AA38L2N3</accession>
<dbReference type="InterPro" id="IPR047288">
    <property type="entry name" value="Tudor_SGF29_rpt1"/>
</dbReference>
<reference evidence="3 4" key="1">
    <citation type="journal article" date="2021" name="Nat. Plants">
        <title>The Taxus genome provides insights into paclitaxel biosynthesis.</title>
        <authorList>
            <person name="Xiong X."/>
            <person name="Gou J."/>
            <person name="Liao Q."/>
            <person name="Li Y."/>
            <person name="Zhou Q."/>
            <person name="Bi G."/>
            <person name="Li C."/>
            <person name="Du R."/>
            <person name="Wang X."/>
            <person name="Sun T."/>
            <person name="Guo L."/>
            <person name="Liang H."/>
            <person name="Lu P."/>
            <person name="Wu Y."/>
            <person name="Zhang Z."/>
            <person name="Ro D.K."/>
            <person name="Shang Y."/>
            <person name="Huang S."/>
            <person name="Yan J."/>
        </authorList>
    </citation>
    <scope>NUCLEOTIDE SEQUENCE [LARGE SCALE GENOMIC DNA]</scope>
    <source>
        <strain evidence="3">Ta-2019</strain>
    </source>
</reference>
<dbReference type="OMA" id="CPERKVP"/>
<feature type="non-terminal residue" evidence="3">
    <location>
        <position position="196"/>
    </location>
</feature>
<dbReference type="InterPro" id="IPR037802">
    <property type="entry name" value="SGF29"/>
</dbReference>
<dbReference type="InterPro" id="IPR010750">
    <property type="entry name" value="SGF29_tudor-like_dom"/>
</dbReference>
<proteinExistence type="predicted"/>
<dbReference type="PROSITE" id="PS51518">
    <property type="entry name" value="SGF29_C"/>
    <property type="match status" value="1"/>
</dbReference>
<dbReference type="Proteomes" id="UP000824469">
    <property type="component" value="Unassembled WGS sequence"/>
</dbReference>
<dbReference type="Gene3D" id="2.30.30.140">
    <property type="match status" value="2"/>
</dbReference>
<evidence type="ECO:0000259" key="2">
    <source>
        <dbReference type="PROSITE" id="PS51518"/>
    </source>
</evidence>
<dbReference type="EMBL" id="JAHRHJ020000006">
    <property type="protein sequence ID" value="KAH9312799.1"/>
    <property type="molecule type" value="Genomic_DNA"/>
</dbReference>
<evidence type="ECO:0000313" key="3">
    <source>
        <dbReference type="EMBL" id="KAH9312799.1"/>
    </source>
</evidence>
<name>A0AA38L2N3_TAXCH</name>
<dbReference type="PANTHER" id="PTHR21539:SF0">
    <property type="entry name" value="SAGA-ASSOCIATED FACTOR 29"/>
    <property type="match status" value="1"/>
</dbReference>
<feature type="region of interest" description="Disordered" evidence="1">
    <location>
        <begin position="47"/>
        <end position="70"/>
    </location>
</feature>
<comment type="caution">
    <text evidence="3">The sequence shown here is derived from an EMBL/GenBank/DDBJ whole genome shotgun (WGS) entry which is preliminary data.</text>
</comment>
<feature type="domain" description="SGF29 C-terminal" evidence="2">
    <location>
        <begin position="86"/>
        <end position="196"/>
    </location>
</feature>
<feature type="non-terminal residue" evidence="3">
    <location>
        <position position="1"/>
    </location>
</feature>
<organism evidence="3 4">
    <name type="scientific">Taxus chinensis</name>
    <name type="common">Chinese yew</name>
    <name type="synonym">Taxus wallichiana var. chinensis</name>
    <dbReference type="NCBI Taxonomy" id="29808"/>
    <lineage>
        <taxon>Eukaryota</taxon>
        <taxon>Viridiplantae</taxon>
        <taxon>Streptophyta</taxon>
        <taxon>Embryophyta</taxon>
        <taxon>Tracheophyta</taxon>
        <taxon>Spermatophyta</taxon>
        <taxon>Pinopsida</taxon>
        <taxon>Pinidae</taxon>
        <taxon>Conifers II</taxon>
        <taxon>Cupressales</taxon>
        <taxon>Taxaceae</taxon>
        <taxon>Taxus</taxon>
    </lineage>
</organism>
<protein>
    <recommendedName>
        <fullName evidence="2">SGF29 C-terminal domain-containing protein</fullName>
    </recommendedName>
</protein>
<evidence type="ECO:0000256" key="1">
    <source>
        <dbReference type="SAM" id="MobiDB-lite"/>
    </source>
</evidence>
<dbReference type="AlphaFoldDB" id="A0AA38L2N3"/>
<dbReference type="GO" id="GO:0000124">
    <property type="term" value="C:SAGA complex"/>
    <property type="evidence" value="ECO:0007669"/>
    <property type="project" value="InterPro"/>
</dbReference>